<dbReference type="SUPFAM" id="SSF58038">
    <property type="entry name" value="SNARE fusion complex"/>
    <property type="match status" value="2"/>
</dbReference>
<dbReference type="EMBL" id="LODT01000037">
    <property type="protein sequence ID" value="KYQ90686.1"/>
    <property type="molecule type" value="Genomic_DNA"/>
</dbReference>
<name>A0A151Z9S7_TIELA</name>
<dbReference type="AlphaFoldDB" id="A0A151Z9S7"/>
<evidence type="ECO:0000313" key="3">
    <source>
        <dbReference type="EMBL" id="KYQ90686.1"/>
    </source>
</evidence>
<comment type="caution">
    <text evidence="3">The sequence shown here is derived from an EMBL/GenBank/DDBJ whole genome shotgun (WGS) entry which is preliminary data.</text>
</comment>
<proteinExistence type="predicted"/>
<dbReference type="PROSITE" id="PS50192">
    <property type="entry name" value="T_SNARE"/>
    <property type="match status" value="1"/>
</dbReference>
<feature type="domain" description="T-SNARE coiled-coil homology" evidence="2">
    <location>
        <begin position="202"/>
        <end position="248"/>
    </location>
</feature>
<dbReference type="FunCoup" id="A0A151Z9S7">
    <property type="interactions" value="51"/>
</dbReference>
<dbReference type="OrthoDB" id="19261at2759"/>
<accession>A0A151Z9S7</accession>
<reference evidence="3 4" key="1">
    <citation type="submission" date="2015-12" db="EMBL/GenBank/DDBJ databases">
        <title>Dictyostelia acquired genes for synthesis and detection of signals that induce cell-type specialization by lateral gene transfer from prokaryotes.</title>
        <authorList>
            <person name="Gloeckner G."/>
            <person name="Schaap P."/>
        </authorList>
    </citation>
    <scope>NUCLEOTIDE SEQUENCE [LARGE SCALE GENOMIC DNA]</scope>
    <source>
        <strain evidence="3 4">TK</strain>
    </source>
</reference>
<dbReference type="InterPro" id="IPR000727">
    <property type="entry name" value="T_SNARE_dom"/>
</dbReference>
<feature type="region of interest" description="Disordered" evidence="1">
    <location>
        <begin position="131"/>
        <end position="151"/>
    </location>
</feature>
<dbReference type="CDD" id="cd15841">
    <property type="entry name" value="SNARE_Qc"/>
    <property type="match status" value="1"/>
</dbReference>
<evidence type="ECO:0000256" key="1">
    <source>
        <dbReference type="SAM" id="MobiDB-lite"/>
    </source>
</evidence>
<dbReference type="Gene3D" id="1.20.5.110">
    <property type="match status" value="2"/>
</dbReference>
<protein>
    <submittedName>
        <fullName evidence="3">Culmination specific protein 37D</fullName>
    </submittedName>
</protein>
<dbReference type="Proteomes" id="UP000076078">
    <property type="component" value="Unassembled WGS sequence"/>
</dbReference>
<feature type="compositionally biased region" description="Basic and acidic residues" evidence="1">
    <location>
        <begin position="249"/>
        <end position="292"/>
    </location>
</feature>
<dbReference type="OMA" id="QLDEMQD"/>
<sequence>MSQQEDFENQLLEMEREYGGTERTSRMLEQLREAHGTGVDTLVKLGTQTEQLTNIAKLSQEQESYVSGLGKYKKFNKYMKRWKKGEEPTPQPKEVHHEVNRIKVKHVQDVKIYNNKQAERERLEREAVEKRQKELEDQKNNPFQEDEESRFSKGLSRIWKNDALSSGTKQELNYAADNHSSPITRQSEIDQDIQNNSFIKRSKWLEVQDQQLDEMSDILNELKNISVATHSELKVQSLKLDDISASVDKGSDFSLKRKSQKQMDKEKKKQAEAEKKRLEKEEKTRKDIDKKLKSSGPPKK</sequence>
<dbReference type="PANTHER" id="PTHR19305:SF28">
    <property type="entry name" value="CULMINATION SPECIFIC PROTEIN 37D"/>
    <property type="match status" value="1"/>
</dbReference>
<gene>
    <name evidence="3" type="ORF">DLAC_09322</name>
</gene>
<dbReference type="InParanoid" id="A0A151Z9S7"/>
<feature type="region of interest" description="Disordered" evidence="1">
    <location>
        <begin position="249"/>
        <end position="300"/>
    </location>
</feature>
<dbReference type="PANTHER" id="PTHR19305">
    <property type="entry name" value="SYNAPTOSOMAL ASSOCIATED PROTEIN"/>
    <property type="match status" value="1"/>
</dbReference>
<evidence type="ECO:0000259" key="2">
    <source>
        <dbReference type="PROSITE" id="PS50192"/>
    </source>
</evidence>
<keyword evidence="4" id="KW-1185">Reference proteome</keyword>
<evidence type="ECO:0000313" key="4">
    <source>
        <dbReference type="Proteomes" id="UP000076078"/>
    </source>
</evidence>
<dbReference type="GO" id="GO:0005886">
    <property type="term" value="C:plasma membrane"/>
    <property type="evidence" value="ECO:0007669"/>
    <property type="project" value="TreeGrafter"/>
</dbReference>
<organism evidence="3 4">
    <name type="scientific">Tieghemostelium lacteum</name>
    <name type="common">Slime mold</name>
    <name type="synonym">Dictyostelium lacteum</name>
    <dbReference type="NCBI Taxonomy" id="361077"/>
    <lineage>
        <taxon>Eukaryota</taxon>
        <taxon>Amoebozoa</taxon>
        <taxon>Evosea</taxon>
        <taxon>Eumycetozoa</taxon>
        <taxon>Dictyostelia</taxon>
        <taxon>Dictyosteliales</taxon>
        <taxon>Raperosteliaceae</taxon>
        <taxon>Tieghemostelium</taxon>
    </lineage>
</organism>